<dbReference type="GO" id="GO:0004161">
    <property type="term" value="F:dimethylallyltranstransferase activity"/>
    <property type="evidence" value="ECO:0007669"/>
    <property type="project" value="TreeGrafter"/>
</dbReference>
<evidence type="ECO:0000313" key="7">
    <source>
        <dbReference type="Proteomes" id="UP000708208"/>
    </source>
</evidence>
<keyword evidence="3" id="KW-0479">Metal-binding</keyword>
<dbReference type="GO" id="GO:0005737">
    <property type="term" value="C:cytoplasm"/>
    <property type="evidence" value="ECO:0007669"/>
    <property type="project" value="TreeGrafter"/>
</dbReference>
<dbReference type="EMBL" id="CAJVCH010554821">
    <property type="protein sequence ID" value="CAG7830226.1"/>
    <property type="molecule type" value="Genomic_DNA"/>
</dbReference>
<evidence type="ECO:0000256" key="4">
    <source>
        <dbReference type="ARBA" id="ARBA00022842"/>
    </source>
</evidence>
<gene>
    <name evidence="6" type="ORF">AFUS01_LOCUS40045</name>
</gene>
<accession>A0A8J2LXN3</accession>
<keyword evidence="7" id="KW-1185">Reference proteome</keyword>
<reference evidence="6" key="1">
    <citation type="submission" date="2021-06" db="EMBL/GenBank/DDBJ databases">
        <authorList>
            <person name="Hodson N. C."/>
            <person name="Mongue J. A."/>
            <person name="Jaron S. K."/>
        </authorList>
    </citation>
    <scope>NUCLEOTIDE SEQUENCE</scope>
</reference>
<organism evidence="6 7">
    <name type="scientific">Allacma fusca</name>
    <dbReference type="NCBI Taxonomy" id="39272"/>
    <lineage>
        <taxon>Eukaryota</taxon>
        <taxon>Metazoa</taxon>
        <taxon>Ecdysozoa</taxon>
        <taxon>Arthropoda</taxon>
        <taxon>Hexapoda</taxon>
        <taxon>Collembola</taxon>
        <taxon>Symphypleona</taxon>
        <taxon>Sminthuridae</taxon>
        <taxon>Allacma</taxon>
    </lineage>
</organism>
<evidence type="ECO:0000256" key="5">
    <source>
        <dbReference type="ARBA" id="ARBA00033740"/>
    </source>
</evidence>
<proteinExistence type="predicted"/>
<keyword evidence="2" id="KW-0808">Transferase</keyword>
<comment type="cofactor">
    <cofactor evidence="1">
        <name>Mg(2+)</name>
        <dbReference type="ChEBI" id="CHEBI:18420"/>
    </cofactor>
</comment>
<evidence type="ECO:0000313" key="6">
    <source>
        <dbReference type="EMBL" id="CAG7830226.1"/>
    </source>
</evidence>
<keyword evidence="4" id="KW-0460">Magnesium</keyword>
<comment type="pathway">
    <text evidence="5">Pheromone biosynthesis.</text>
</comment>
<evidence type="ECO:0000256" key="2">
    <source>
        <dbReference type="ARBA" id="ARBA00022679"/>
    </source>
</evidence>
<dbReference type="PANTHER" id="PTHR11525">
    <property type="entry name" value="FARNESYL-PYROPHOSPHATE SYNTHETASE"/>
    <property type="match status" value="1"/>
</dbReference>
<feature type="non-terminal residue" evidence="6">
    <location>
        <position position="1"/>
    </location>
</feature>
<evidence type="ECO:0000256" key="1">
    <source>
        <dbReference type="ARBA" id="ARBA00001946"/>
    </source>
</evidence>
<dbReference type="GO" id="GO:0045337">
    <property type="term" value="P:farnesyl diphosphate biosynthetic process"/>
    <property type="evidence" value="ECO:0007669"/>
    <property type="project" value="TreeGrafter"/>
</dbReference>
<evidence type="ECO:0000256" key="3">
    <source>
        <dbReference type="ARBA" id="ARBA00022723"/>
    </source>
</evidence>
<dbReference type="Pfam" id="PF00348">
    <property type="entry name" value="polyprenyl_synt"/>
    <property type="match status" value="1"/>
</dbReference>
<dbReference type="AlphaFoldDB" id="A0A8J2LXN3"/>
<dbReference type="PANTHER" id="PTHR11525:SF0">
    <property type="entry name" value="FARNESYL PYROPHOSPHATE SYNTHASE"/>
    <property type="match status" value="1"/>
</dbReference>
<dbReference type="Proteomes" id="UP000708208">
    <property type="component" value="Unassembled WGS sequence"/>
</dbReference>
<dbReference type="OrthoDB" id="10257492at2759"/>
<name>A0A8J2LXN3_9HEXA</name>
<dbReference type="InterPro" id="IPR000092">
    <property type="entry name" value="Polyprenyl_synt"/>
</dbReference>
<comment type="caution">
    <text evidence="6">The sequence shown here is derived from an EMBL/GenBank/DDBJ whole genome shotgun (WGS) entry which is preliminary data.</text>
</comment>
<dbReference type="InterPro" id="IPR039702">
    <property type="entry name" value="FPS1-like"/>
</dbReference>
<protein>
    <submittedName>
        <fullName evidence="6">Uncharacterized protein</fullName>
    </submittedName>
</protein>
<dbReference type="GO" id="GO:0046872">
    <property type="term" value="F:metal ion binding"/>
    <property type="evidence" value="ECO:0007669"/>
    <property type="project" value="UniProtKB-KW"/>
</dbReference>
<dbReference type="GO" id="GO:0004337">
    <property type="term" value="F:(2E,6E)-farnesyl diphosphate synthase activity"/>
    <property type="evidence" value="ECO:0007669"/>
    <property type="project" value="TreeGrafter"/>
</dbReference>
<sequence>MTKFYRAHQTLLAYKCLSEDQKDFDLAIVNGWIFELGIRGYEIMEDMMDDTRVRNGKQTWHCHNNHGLAAVSDSLLVMSCTAMLCQKYFKTK</sequence>